<feature type="compositionally biased region" description="Basic and acidic residues" evidence="3">
    <location>
        <begin position="304"/>
        <end position="316"/>
    </location>
</feature>
<keyword evidence="2" id="KW-0175">Coiled coil</keyword>
<evidence type="ECO:0000256" key="1">
    <source>
        <dbReference type="PROSITE-ProRule" id="PRU00023"/>
    </source>
</evidence>
<dbReference type="EMBL" id="VDLU01000003">
    <property type="protein sequence ID" value="TNJ27692.1"/>
    <property type="molecule type" value="Genomic_DNA"/>
</dbReference>
<feature type="compositionally biased region" description="Low complexity" evidence="3">
    <location>
        <begin position="186"/>
        <end position="200"/>
    </location>
</feature>
<protein>
    <submittedName>
        <fullName evidence="4">Ankyrin repeat protein 1</fullName>
    </submittedName>
</protein>
<feature type="compositionally biased region" description="Basic and acidic residues" evidence="3">
    <location>
        <begin position="254"/>
        <end position="266"/>
    </location>
</feature>
<reference evidence="4 5" key="1">
    <citation type="submission" date="2019-05" db="EMBL/GenBank/DDBJ databases">
        <title>The compact genome of Giardia muris reveals important steps in the evolution of intestinal protozoan parasites.</title>
        <authorList>
            <person name="Xu F."/>
            <person name="Jimenez-Gonzalez A."/>
            <person name="Einarsson E."/>
            <person name="Astvaldsson A."/>
            <person name="Peirasmaki D."/>
            <person name="Eckmann L."/>
            <person name="Andersson J.O."/>
            <person name="Svard S.G."/>
            <person name="Jerlstrom-Hultqvist J."/>
        </authorList>
    </citation>
    <scope>NUCLEOTIDE SEQUENCE [LARGE SCALE GENOMIC DNA]</scope>
    <source>
        <strain evidence="4 5">Roberts-Thomson</strain>
    </source>
</reference>
<keyword evidence="1" id="KW-0040">ANK repeat</keyword>
<feature type="compositionally biased region" description="Low complexity" evidence="3">
    <location>
        <begin position="693"/>
        <end position="706"/>
    </location>
</feature>
<gene>
    <name evidence="4" type="ORF">GMRT_12066</name>
</gene>
<feature type="region of interest" description="Disordered" evidence="3">
    <location>
        <begin position="685"/>
        <end position="714"/>
    </location>
</feature>
<dbReference type="PANTHER" id="PTHR24184">
    <property type="entry name" value="SI:CH211-189E2.2"/>
    <property type="match status" value="1"/>
</dbReference>
<dbReference type="PROSITE" id="PS50297">
    <property type="entry name" value="ANK_REP_REGION"/>
    <property type="match status" value="1"/>
</dbReference>
<feature type="repeat" description="ANK" evidence="1">
    <location>
        <begin position="846"/>
        <end position="866"/>
    </location>
</feature>
<dbReference type="InterPro" id="IPR002110">
    <property type="entry name" value="Ankyrin_rpt"/>
</dbReference>
<keyword evidence="5" id="KW-1185">Reference proteome</keyword>
<dbReference type="Proteomes" id="UP000315496">
    <property type="component" value="Chromosome 3"/>
</dbReference>
<comment type="caution">
    <text evidence="4">The sequence shown here is derived from an EMBL/GenBank/DDBJ whole genome shotgun (WGS) entry which is preliminary data.</text>
</comment>
<dbReference type="Pfam" id="PF12796">
    <property type="entry name" value="Ank_2"/>
    <property type="match status" value="3"/>
</dbReference>
<dbReference type="SMART" id="SM00248">
    <property type="entry name" value="ANK"/>
    <property type="match status" value="9"/>
</dbReference>
<accession>A0A4Z1SPD9</accession>
<evidence type="ECO:0000313" key="5">
    <source>
        <dbReference type="Proteomes" id="UP000315496"/>
    </source>
</evidence>
<feature type="region of interest" description="Disordered" evidence="3">
    <location>
        <begin position="186"/>
        <end position="316"/>
    </location>
</feature>
<evidence type="ECO:0000256" key="3">
    <source>
        <dbReference type="SAM" id="MobiDB-lite"/>
    </source>
</evidence>
<feature type="region of interest" description="Disordered" evidence="3">
    <location>
        <begin position="446"/>
        <end position="482"/>
    </location>
</feature>
<evidence type="ECO:0000313" key="4">
    <source>
        <dbReference type="EMBL" id="TNJ27692.1"/>
    </source>
</evidence>
<proteinExistence type="predicted"/>
<name>A0A4Z1SPD9_GIAMU</name>
<dbReference type="VEuPathDB" id="GiardiaDB:GMRT_12066"/>
<dbReference type="OrthoDB" id="9995210at2759"/>
<evidence type="ECO:0000256" key="2">
    <source>
        <dbReference type="SAM" id="Coils"/>
    </source>
</evidence>
<feature type="compositionally biased region" description="Basic and acidic residues" evidence="3">
    <location>
        <begin position="207"/>
        <end position="220"/>
    </location>
</feature>
<dbReference type="InterPro" id="IPR036770">
    <property type="entry name" value="Ankyrin_rpt-contain_sf"/>
</dbReference>
<dbReference type="PROSITE" id="PS50088">
    <property type="entry name" value="ANK_REPEAT"/>
    <property type="match status" value="2"/>
</dbReference>
<feature type="compositionally biased region" description="Low complexity" evidence="3">
    <location>
        <begin position="221"/>
        <end position="232"/>
    </location>
</feature>
<organism evidence="4 5">
    <name type="scientific">Giardia muris</name>
    <dbReference type="NCBI Taxonomy" id="5742"/>
    <lineage>
        <taxon>Eukaryota</taxon>
        <taxon>Metamonada</taxon>
        <taxon>Diplomonadida</taxon>
        <taxon>Hexamitidae</taxon>
        <taxon>Giardiinae</taxon>
        <taxon>Giardia</taxon>
    </lineage>
</organism>
<dbReference type="PANTHER" id="PTHR24184:SF11">
    <property type="entry name" value="ANKYRIN REPEAT AND SOCS BOX CONTAINING 3"/>
    <property type="match status" value="1"/>
</dbReference>
<feature type="coiled-coil region" evidence="2">
    <location>
        <begin position="484"/>
        <end position="560"/>
    </location>
</feature>
<sequence>MELSSVQDWFAAVARHDAAAIRAYMKHFAGARNDANETALMVAARLGDLELARTLAPYESGLQGNNRQTALIQAILNERAEIVQLLLNDEIGIPISDGRTPFMVAASAGCARSLRLLTLRSSLDSDCRDLNALDYAVLGGHLECVRIILETQRPTSAQLEYSIHLARDRKHHDIIACLQRARADLQSSGTSGSIGPGPQSLGTPGSKVERTPRASHEPPRRSGSSTRLSRSLVHSTSANTSLISQNTSLLSTHRTGERPLRGEKRPSSRPVSTRAIRTPSSKPGTPRASAGHKGTPRASSSSKKARDRERDRERDVSYELLSSVNRELVEKTLEALRLREENEALKRTVASLRKDADETLALQQKANELQARVSEYSLEVSHARDGVAEKQLRAQVGGLQGRLLQVSQLLVQRETELAAAKARLGEPFAASGVDLAELLQTLVPRGDGPVSIEDLSTTMKPRPEPQQQQPQPQLVQSSSSEEEVQVLRSRCTRLTEELSEVRAELEAAKAARKRADEAVRNRDVELAEVREQHCACTADLRALQSAHEALGRDLAEARAALAGKNDTINSLIRRMTALRVSAEQEPANALVAQINNSVRESLGTRRESLSFLEGGATSLYPRPENREVELIEQAIQEQVDSLGTTPNLRILSQQARPGRESIDEFELELQSRSKRRAFDSVMSVLTAPPPTIPETSLTTSLTTSSDPSKKSEVLSGLDSYTPLMQAVIDDNSQGVGSSLGYVGATLADGTTALMLAVKYNRVEFLKTLAEKEAGITRLDGRMALHLALQTGNLRAVEVLADYEGPLRADVSRTNHVHTELMTEAERGSVIGVWGLVGAQAGLQDPDGRTALMLAARLGHVECVKVLAPREGKLRDNAGRTALDYACEAEDPVRREQCVTLLAQARAE</sequence>
<feature type="repeat" description="ANK" evidence="1">
    <location>
        <begin position="748"/>
        <end position="780"/>
    </location>
</feature>
<dbReference type="Gene3D" id="1.25.40.20">
    <property type="entry name" value="Ankyrin repeat-containing domain"/>
    <property type="match status" value="3"/>
</dbReference>
<feature type="coiled-coil region" evidence="2">
    <location>
        <begin position="321"/>
        <end position="379"/>
    </location>
</feature>
<feature type="compositionally biased region" description="Polar residues" evidence="3">
    <location>
        <begin position="233"/>
        <end position="253"/>
    </location>
</feature>
<dbReference type="AlphaFoldDB" id="A0A4Z1SPD9"/>
<feature type="compositionally biased region" description="Low complexity" evidence="3">
    <location>
        <begin position="465"/>
        <end position="479"/>
    </location>
</feature>
<dbReference type="SUPFAM" id="SSF48403">
    <property type="entry name" value="Ankyrin repeat"/>
    <property type="match status" value="2"/>
</dbReference>